<evidence type="ECO:0000313" key="3">
    <source>
        <dbReference type="EMBL" id="QAY71267.1"/>
    </source>
</evidence>
<dbReference type="InterPro" id="IPR037143">
    <property type="entry name" value="4-PPantetheinyl_Trfase_dom_sf"/>
</dbReference>
<keyword evidence="4" id="KW-1185">Reference proteome</keyword>
<feature type="domain" description="4'-phosphopantetheinyl transferase" evidence="2">
    <location>
        <begin position="104"/>
        <end position="158"/>
    </location>
</feature>
<sequence>MTVVRSRPVADAEDPTLLTGAERARRDRLRDPRDRAAYTAAHVLARECVAELTGLRPADVVLVQRCPGCGGADHGRPFVAGRDDVHASLSHARAVVAAVASFAPCGIDVEARGDHPAPRGALSGRERRWVEGQDDPGLAFLQLWVRKEALVKCGAGSLATAARLDVLGDDGPTGACGPFVLREWRDAAAVGAWAVAEHPSR</sequence>
<keyword evidence="1 3" id="KW-0808">Transferase</keyword>
<gene>
    <name evidence="3" type="ORF">ET471_15535</name>
</gene>
<evidence type="ECO:0000256" key="1">
    <source>
        <dbReference type="ARBA" id="ARBA00022679"/>
    </source>
</evidence>
<evidence type="ECO:0000259" key="2">
    <source>
        <dbReference type="Pfam" id="PF01648"/>
    </source>
</evidence>
<dbReference type="Proteomes" id="UP000292118">
    <property type="component" value="Chromosome"/>
</dbReference>
<accession>A0A4P6FCJ4</accession>
<dbReference type="OrthoDB" id="190168at2"/>
<dbReference type="GO" id="GO:0008897">
    <property type="term" value="F:holo-[acyl-carrier-protein] synthase activity"/>
    <property type="evidence" value="ECO:0007669"/>
    <property type="project" value="InterPro"/>
</dbReference>
<dbReference type="KEGG" id="xya:ET471_15535"/>
<dbReference type="InterPro" id="IPR008278">
    <property type="entry name" value="4-PPantetheinyl_Trfase_dom"/>
</dbReference>
<dbReference type="RefSeq" id="WP_129189782.1">
    <property type="nucleotide sequence ID" value="NZ_CP035493.1"/>
</dbReference>
<dbReference type="Gene3D" id="3.90.470.20">
    <property type="entry name" value="4'-phosphopantetheinyl transferase domain"/>
    <property type="match status" value="1"/>
</dbReference>
<reference evidence="3 4" key="1">
    <citation type="submission" date="2019-01" db="EMBL/GenBank/DDBJ databases">
        <title>Genome sequencing of strain FW10M-9.</title>
        <authorList>
            <person name="Heo J."/>
            <person name="Kim S.-J."/>
            <person name="Kim J.-S."/>
            <person name="Hong S.-B."/>
            <person name="Kwon S.-W."/>
        </authorList>
    </citation>
    <scope>NUCLEOTIDE SEQUENCE [LARGE SCALE GENOMIC DNA]</scope>
    <source>
        <strain evidence="3 4">FW10M-9</strain>
    </source>
</reference>
<dbReference type="Pfam" id="PF01648">
    <property type="entry name" value="ACPS"/>
    <property type="match status" value="1"/>
</dbReference>
<dbReference type="GO" id="GO:0000287">
    <property type="term" value="F:magnesium ion binding"/>
    <property type="evidence" value="ECO:0007669"/>
    <property type="project" value="InterPro"/>
</dbReference>
<protein>
    <submittedName>
        <fullName evidence="3">4'-phosphopantetheinyl transferase superfamily protein</fullName>
    </submittedName>
</protein>
<dbReference type="EMBL" id="CP035493">
    <property type="protein sequence ID" value="QAY71267.1"/>
    <property type="molecule type" value="Genomic_DNA"/>
</dbReference>
<dbReference type="SUPFAM" id="SSF56214">
    <property type="entry name" value="4'-phosphopantetheinyl transferase"/>
    <property type="match status" value="2"/>
</dbReference>
<evidence type="ECO:0000313" key="4">
    <source>
        <dbReference type="Proteomes" id="UP000292118"/>
    </source>
</evidence>
<organism evidence="3 4">
    <name type="scientific">Xylanimonas protaetiae</name>
    <dbReference type="NCBI Taxonomy" id="2509457"/>
    <lineage>
        <taxon>Bacteria</taxon>
        <taxon>Bacillati</taxon>
        <taxon>Actinomycetota</taxon>
        <taxon>Actinomycetes</taxon>
        <taxon>Micrococcales</taxon>
        <taxon>Promicromonosporaceae</taxon>
        <taxon>Xylanimonas</taxon>
    </lineage>
</organism>
<proteinExistence type="predicted"/>
<dbReference type="AlphaFoldDB" id="A0A4P6FCJ4"/>
<name>A0A4P6FCJ4_9MICO</name>